<dbReference type="Pfam" id="PF05590">
    <property type="entry name" value="DUF769"/>
    <property type="match status" value="1"/>
</dbReference>
<accession>B2I526</accession>
<dbReference type="PROSITE" id="PS51257">
    <property type="entry name" value="PROKAR_LIPOPROTEIN"/>
    <property type="match status" value="1"/>
</dbReference>
<dbReference type="InterPro" id="IPR008487">
    <property type="entry name" value="DUF769"/>
</dbReference>
<evidence type="ECO:0000256" key="1">
    <source>
        <dbReference type="SAM" id="SignalP"/>
    </source>
</evidence>
<organism evidence="2 3">
    <name type="scientific">Xylella fastidiosa (strain M23)</name>
    <dbReference type="NCBI Taxonomy" id="405441"/>
    <lineage>
        <taxon>Bacteria</taxon>
        <taxon>Pseudomonadati</taxon>
        <taxon>Pseudomonadota</taxon>
        <taxon>Gammaproteobacteria</taxon>
        <taxon>Lysobacterales</taxon>
        <taxon>Lysobacteraceae</taxon>
        <taxon>Xylella</taxon>
    </lineage>
</organism>
<dbReference type="Proteomes" id="UP000001698">
    <property type="component" value="Chromosome"/>
</dbReference>
<dbReference type="EMBL" id="CP001011">
    <property type="protein sequence ID" value="ACB92469.1"/>
    <property type="molecule type" value="Genomic_DNA"/>
</dbReference>
<dbReference type="KEGG" id="xfn:XfasM23_1041"/>
<feature type="signal peptide" evidence="1">
    <location>
        <begin position="1"/>
        <end position="24"/>
    </location>
</feature>
<dbReference type="HOGENOM" id="CLU_990292_0_0_6"/>
<sequence length="286" mass="31988">MSLHPRLSCSLLAASLLLAGCSSGPPIDSRTGKPMMAGPWENRDLSLEYFQLDFLGQYTVKHAFINGINIDRCYPGVPPDHVQVVMVTSPSGSKTPGIISTGNGKRPPEPWPMRAYFIGSQYSNTSNTYQPDGTVLRNPDGTPQKKVVKGWTFNALCSAEFAGGNYIGFGIRSAASESIDSNTKAMIARLSGLDPDYKDTYKDSRFLDPPRTETRWGNHWTWYRTYIPTPFWNGTETWMTPIGDSGYYITVYLNFIEAARQKNTEDYQRARKLMDGILQSVVIQKQ</sequence>
<feature type="chain" id="PRO_5002776553" description="DUF769 domain-containing protein" evidence="1">
    <location>
        <begin position="25"/>
        <end position="286"/>
    </location>
</feature>
<proteinExistence type="predicted"/>
<protein>
    <recommendedName>
        <fullName evidence="4">DUF769 domain-containing protein</fullName>
    </recommendedName>
</protein>
<name>B2I526_XYLF2</name>
<reference evidence="2 3" key="1">
    <citation type="journal article" date="2010" name="J. Bacteriol.">
        <title>Whole genome sequences of two Xylella fastidiosa strains (M12 and M23) causing almond leaf scorch disease in California.</title>
        <authorList>
            <person name="Chen J."/>
            <person name="Xie G."/>
            <person name="Han S."/>
            <person name="Chertkov O."/>
            <person name="Sims D."/>
            <person name="Civerolo E.L."/>
        </authorList>
    </citation>
    <scope>NUCLEOTIDE SEQUENCE [LARGE SCALE GENOMIC DNA]</scope>
    <source>
        <strain evidence="2 3">M23</strain>
    </source>
</reference>
<evidence type="ECO:0000313" key="2">
    <source>
        <dbReference type="EMBL" id="ACB92469.1"/>
    </source>
</evidence>
<dbReference type="RefSeq" id="WP_011097886.1">
    <property type="nucleotide sequence ID" value="NC_010577.1"/>
</dbReference>
<dbReference type="AlphaFoldDB" id="B2I526"/>
<evidence type="ECO:0008006" key="4">
    <source>
        <dbReference type="Google" id="ProtNLM"/>
    </source>
</evidence>
<gene>
    <name evidence="2" type="ordered locus">XfasM23_1041</name>
</gene>
<keyword evidence="1" id="KW-0732">Signal</keyword>
<evidence type="ECO:0000313" key="3">
    <source>
        <dbReference type="Proteomes" id="UP000001698"/>
    </source>
</evidence>